<keyword evidence="8" id="KW-0378">Hydrolase</keyword>
<organism evidence="8 9">
    <name type="scientific">Andalucia godoyi</name>
    <name type="common">Flagellate</name>
    <dbReference type="NCBI Taxonomy" id="505711"/>
    <lineage>
        <taxon>Eukaryota</taxon>
        <taxon>Discoba</taxon>
        <taxon>Jakobida</taxon>
        <taxon>Andalucina</taxon>
        <taxon>Andaluciidae</taxon>
        <taxon>Andalucia</taxon>
    </lineage>
</organism>
<dbReference type="InterPro" id="IPR050052">
    <property type="entry name" value="ATP-dep_Clp_protease_ClpX"/>
</dbReference>
<sequence>MFIIRRGPRHSVFSPLLLRKSSNLCPALTGGDWALFSSDTAESDASNPSSNTSNGTHNRFPGGQQGRQQQQQPALTEDNLRELRMKLGTAMKPKDIVAELDRFIVGQHEAKRAVAIALRNRWRRQQLTDKLAQEVSPKNILMIGPTGVGKTEIARRLARIAQAPFIKTEATKYTEVGFHGRDVDQIIRDLVDVSISQTRNILKDQLKPKIHDKIERRILDKLVGEDASPATVDAFRKVLADGDLENREIEIVVTEKVPAQANPEPGGMMNVNDLVVKLGLAGPRMSKKKLPIKDCRALLEEEELDKMLNHETVVREAVRNVEENGIVFLDEVDKIVTKSEYRYGTDASSEGVQRDLLPLIEGTTISTKYGNVKTDHILFIASGAFHHVKPSDMLAELQGRLPIRVELKGLNQQDLYRVLTEPEFNLIKQQIALINSENVSLLFTDDAIREIAAVAFEVNSTVENIGARRLATILERIMEDISFNASEYAGQGMTVSKESVRQKVGDMLLKTDLSKFIL</sequence>
<accession>A0A8K0F2F2</accession>
<dbReference type="GO" id="GO:0016887">
    <property type="term" value="F:ATP hydrolysis activity"/>
    <property type="evidence" value="ECO:0007669"/>
    <property type="project" value="InterPro"/>
</dbReference>
<dbReference type="SMART" id="SM01086">
    <property type="entry name" value="ClpB_D2-small"/>
    <property type="match status" value="1"/>
</dbReference>
<dbReference type="Proteomes" id="UP000799049">
    <property type="component" value="Unassembled WGS sequence"/>
</dbReference>
<reference evidence="8" key="1">
    <citation type="submission" date="2019-09" db="EMBL/GenBank/DDBJ databases">
        <title>The Mitochondrial Proteome of the Jakobid, Andalucia godoyi, a Protist With the Most Gene-Rich and Bacteria-Like Mitochondrial Genome.</title>
        <authorList>
            <person name="Gray M.W."/>
            <person name="Burger G."/>
            <person name="Derelle R."/>
            <person name="Klimes V."/>
            <person name="Leger M."/>
            <person name="Sarrasin M."/>
            <person name="Vlcek C."/>
            <person name="Roger A.J."/>
            <person name="Elias M."/>
            <person name="Lang B.F."/>
        </authorList>
    </citation>
    <scope>NUCLEOTIDE SEQUENCE</scope>
    <source>
        <strain evidence="8">And28</strain>
    </source>
</reference>
<dbReference type="NCBIfam" id="NF003544">
    <property type="entry name" value="PRK05201.1"/>
    <property type="match status" value="1"/>
</dbReference>
<feature type="domain" description="AAA+ ATPase" evidence="6">
    <location>
        <begin position="136"/>
        <end position="411"/>
    </location>
</feature>
<dbReference type="InterPro" id="IPR027417">
    <property type="entry name" value="P-loop_NTPase"/>
</dbReference>
<feature type="compositionally biased region" description="Polar residues" evidence="5">
    <location>
        <begin position="39"/>
        <end position="57"/>
    </location>
</feature>
<feature type="region of interest" description="Disordered" evidence="5">
    <location>
        <begin position="39"/>
        <end position="74"/>
    </location>
</feature>
<dbReference type="Gene3D" id="1.10.8.60">
    <property type="match status" value="1"/>
</dbReference>
<dbReference type="Pfam" id="PF07724">
    <property type="entry name" value="AAA_2"/>
    <property type="match status" value="1"/>
</dbReference>
<proteinExistence type="inferred from homology"/>
<feature type="domain" description="Clp ATPase C-terminal" evidence="7">
    <location>
        <begin position="410"/>
        <end position="504"/>
    </location>
</feature>
<dbReference type="GO" id="GO:0051603">
    <property type="term" value="P:proteolysis involved in protein catabolic process"/>
    <property type="evidence" value="ECO:0007669"/>
    <property type="project" value="TreeGrafter"/>
</dbReference>
<evidence type="ECO:0000256" key="5">
    <source>
        <dbReference type="SAM" id="MobiDB-lite"/>
    </source>
</evidence>
<dbReference type="GO" id="GO:0008233">
    <property type="term" value="F:peptidase activity"/>
    <property type="evidence" value="ECO:0007669"/>
    <property type="project" value="UniProtKB-KW"/>
</dbReference>
<evidence type="ECO:0000259" key="6">
    <source>
        <dbReference type="SMART" id="SM00382"/>
    </source>
</evidence>
<dbReference type="SMART" id="SM00382">
    <property type="entry name" value="AAA"/>
    <property type="match status" value="1"/>
</dbReference>
<keyword evidence="4" id="KW-0143">Chaperone</keyword>
<dbReference type="InterPro" id="IPR003593">
    <property type="entry name" value="AAA+_ATPase"/>
</dbReference>
<dbReference type="OrthoDB" id="1721884at2759"/>
<evidence type="ECO:0000256" key="3">
    <source>
        <dbReference type="ARBA" id="ARBA00022840"/>
    </source>
</evidence>
<keyword evidence="2" id="KW-0547">Nucleotide-binding</keyword>
<dbReference type="AlphaFoldDB" id="A0A8K0F2F2"/>
<dbReference type="InterPro" id="IPR003959">
    <property type="entry name" value="ATPase_AAA_core"/>
</dbReference>
<evidence type="ECO:0000313" key="8">
    <source>
        <dbReference type="EMBL" id="KAF0852898.1"/>
    </source>
</evidence>
<evidence type="ECO:0000256" key="2">
    <source>
        <dbReference type="ARBA" id="ARBA00022741"/>
    </source>
</evidence>
<name>A0A8K0F2F2_ANDGO</name>
<evidence type="ECO:0000256" key="1">
    <source>
        <dbReference type="ARBA" id="ARBA00009771"/>
    </source>
</evidence>
<dbReference type="EMBL" id="VRVR01000011">
    <property type="protein sequence ID" value="KAF0852898.1"/>
    <property type="molecule type" value="Genomic_DNA"/>
</dbReference>
<comment type="caution">
    <text evidence="8">The sequence shown here is derived from an EMBL/GenBank/DDBJ whole genome shotgun (WGS) entry which is preliminary data.</text>
</comment>
<dbReference type="NCBIfam" id="TIGR00390">
    <property type="entry name" value="hslU"/>
    <property type="match status" value="1"/>
</dbReference>
<protein>
    <submittedName>
        <fullName evidence="8">Mitochondrial ATP-dependent HslUV protease ATP-binding subunit HslU</fullName>
    </submittedName>
</protein>
<dbReference type="SUPFAM" id="SSF52540">
    <property type="entry name" value="P-loop containing nucleoside triphosphate hydrolases"/>
    <property type="match status" value="1"/>
</dbReference>
<keyword evidence="8" id="KW-0645">Protease</keyword>
<dbReference type="CDD" id="cd19498">
    <property type="entry name" value="RecA-like_HslU"/>
    <property type="match status" value="1"/>
</dbReference>
<comment type="similarity">
    <text evidence="1">Belongs to the ClpX chaperone family. HslU subfamily.</text>
</comment>
<evidence type="ECO:0000313" key="9">
    <source>
        <dbReference type="Proteomes" id="UP000799049"/>
    </source>
</evidence>
<evidence type="ECO:0000256" key="4">
    <source>
        <dbReference type="ARBA" id="ARBA00023186"/>
    </source>
</evidence>
<keyword evidence="9" id="KW-1185">Reference proteome</keyword>
<dbReference type="GO" id="GO:0005524">
    <property type="term" value="F:ATP binding"/>
    <property type="evidence" value="ECO:0007669"/>
    <property type="project" value="UniProtKB-KW"/>
</dbReference>
<dbReference type="Pfam" id="PF00004">
    <property type="entry name" value="AAA"/>
    <property type="match status" value="1"/>
</dbReference>
<dbReference type="PANTHER" id="PTHR48102">
    <property type="entry name" value="ATP-DEPENDENT CLP PROTEASE ATP-BINDING SUBUNIT CLPX-LIKE, MITOCHONDRIAL-RELATED"/>
    <property type="match status" value="1"/>
</dbReference>
<dbReference type="PANTHER" id="PTHR48102:SF3">
    <property type="entry name" value="ATP-DEPENDENT PROTEASE ATPASE SUBUNIT HSLU"/>
    <property type="match status" value="1"/>
</dbReference>
<dbReference type="Gene3D" id="3.40.50.300">
    <property type="entry name" value="P-loop containing nucleotide triphosphate hydrolases"/>
    <property type="match status" value="2"/>
</dbReference>
<keyword evidence="3 8" id="KW-0067">ATP-binding</keyword>
<evidence type="ECO:0000259" key="7">
    <source>
        <dbReference type="SMART" id="SM01086"/>
    </source>
</evidence>
<dbReference type="FunFam" id="3.40.50.300:FF:000220">
    <property type="entry name" value="ATP-dependent protease ATPase subunit HslU"/>
    <property type="match status" value="1"/>
</dbReference>
<dbReference type="GO" id="GO:0009376">
    <property type="term" value="C:HslUV protease complex"/>
    <property type="evidence" value="ECO:0007669"/>
    <property type="project" value="InterPro"/>
</dbReference>
<dbReference type="InterPro" id="IPR004491">
    <property type="entry name" value="HslU"/>
</dbReference>
<gene>
    <name evidence="8" type="ORF">ANDGO_07620</name>
</gene>
<dbReference type="InterPro" id="IPR019489">
    <property type="entry name" value="Clp_ATPase_C"/>
</dbReference>